<gene>
    <name evidence="2" type="ORF">SAMN05421730_10183</name>
</gene>
<dbReference type="InterPro" id="IPR008681">
    <property type="entry name" value="Neg-reg_MecA"/>
</dbReference>
<dbReference type="STRING" id="1619234.SAMN05421730_10183"/>
<dbReference type="Proteomes" id="UP000199315">
    <property type="component" value="Unassembled WGS sequence"/>
</dbReference>
<sequence>MLFFRIDGHTVRCAVPEVEISKMGYDLQELLVNQNTASGFLKEVVARGKEAGFFMDEKLQVVQTAFFSNHYLVLHFSDLNPDEQIDSTIQRMPGRTEEVAESAAGEGAELTADEAERSQKKYLLWFRNLSLTENFCKTAVPVPGKLYRERTRYCLLADLSGLERNAAQGFVFRAQEFVEEIREDSLYTAFLDEHADVIIKENPIEVLKNL</sequence>
<dbReference type="EMBL" id="FMKA01000018">
    <property type="protein sequence ID" value="SCP98213.1"/>
    <property type="molecule type" value="Genomic_DNA"/>
</dbReference>
<dbReference type="AlphaFoldDB" id="A0A1D3TVN3"/>
<keyword evidence="3" id="KW-1185">Reference proteome</keyword>
<evidence type="ECO:0000313" key="3">
    <source>
        <dbReference type="Proteomes" id="UP000199315"/>
    </source>
</evidence>
<evidence type="ECO:0000256" key="1">
    <source>
        <dbReference type="ARBA" id="ARBA00005397"/>
    </source>
</evidence>
<comment type="similarity">
    <text evidence="1">Belongs to the MecA family.</text>
</comment>
<proteinExistence type="inferred from homology"/>
<name>A0A1D3TVN3_9FIRM</name>
<organism evidence="2 3">
    <name type="scientific">Anaerobium acetethylicum</name>
    <dbReference type="NCBI Taxonomy" id="1619234"/>
    <lineage>
        <taxon>Bacteria</taxon>
        <taxon>Bacillati</taxon>
        <taxon>Bacillota</taxon>
        <taxon>Clostridia</taxon>
        <taxon>Lachnospirales</taxon>
        <taxon>Lachnospiraceae</taxon>
        <taxon>Anaerobium</taxon>
    </lineage>
</organism>
<accession>A0A1D3TVN3</accession>
<protein>
    <submittedName>
        <fullName evidence="2">Negative regulator of genetic competence (MecA)</fullName>
    </submittedName>
</protein>
<dbReference type="Pfam" id="PF05389">
    <property type="entry name" value="MecA"/>
    <property type="match status" value="1"/>
</dbReference>
<dbReference type="InterPro" id="IPR038471">
    <property type="entry name" value="MecA_C_sf"/>
</dbReference>
<reference evidence="2 3" key="1">
    <citation type="submission" date="2016-09" db="EMBL/GenBank/DDBJ databases">
        <authorList>
            <person name="Capua I."/>
            <person name="De Benedictis P."/>
            <person name="Joannis T."/>
            <person name="Lombin L.H."/>
            <person name="Cattoli G."/>
        </authorList>
    </citation>
    <scope>NUCLEOTIDE SEQUENCE [LARGE SCALE GENOMIC DNA]</scope>
    <source>
        <strain evidence="2 3">GluBS11</strain>
    </source>
</reference>
<evidence type="ECO:0000313" key="2">
    <source>
        <dbReference type="EMBL" id="SCP98213.1"/>
    </source>
</evidence>
<dbReference type="RefSeq" id="WP_169823694.1">
    <property type="nucleotide sequence ID" value="NZ_FMKA01000018.1"/>
</dbReference>
<dbReference type="Gene3D" id="3.30.70.1950">
    <property type="match status" value="1"/>
</dbReference>